<evidence type="ECO:0000313" key="9">
    <source>
        <dbReference type="Proteomes" id="UP001144396"/>
    </source>
</evidence>
<keyword evidence="3" id="KW-0547">Nucleotide-binding</keyword>
<evidence type="ECO:0000256" key="1">
    <source>
        <dbReference type="ARBA" id="ARBA00010688"/>
    </source>
</evidence>
<dbReference type="Pfam" id="PF00294">
    <property type="entry name" value="PfkB"/>
    <property type="match status" value="1"/>
</dbReference>
<dbReference type="InterPro" id="IPR029056">
    <property type="entry name" value="Ribokinase-like"/>
</dbReference>
<dbReference type="GO" id="GO:0005524">
    <property type="term" value="F:ATP binding"/>
    <property type="evidence" value="ECO:0007669"/>
    <property type="project" value="UniProtKB-KW"/>
</dbReference>
<gene>
    <name evidence="8" type="primary">fruK</name>
    <name evidence="8" type="ORF">ARHIZOSPH14_24610</name>
</gene>
<dbReference type="PANTHER" id="PTHR46566">
    <property type="entry name" value="1-PHOSPHOFRUCTOKINASE-RELATED"/>
    <property type="match status" value="1"/>
</dbReference>
<evidence type="ECO:0000259" key="7">
    <source>
        <dbReference type="Pfam" id="PF00294"/>
    </source>
</evidence>
<organism evidence="8 9">
    <name type="scientific">Agromyces rhizosphaerae</name>
    <dbReference type="NCBI Taxonomy" id="88374"/>
    <lineage>
        <taxon>Bacteria</taxon>
        <taxon>Bacillati</taxon>
        <taxon>Actinomycetota</taxon>
        <taxon>Actinomycetes</taxon>
        <taxon>Micrococcales</taxon>
        <taxon>Microbacteriaceae</taxon>
        <taxon>Agromyces</taxon>
    </lineage>
</organism>
<dbReference type="SUPFAM" id="SSF53613">
    <property type="entry name" value="Ribokinase-like"/>
    <property type="match status" value="1"/>
</dbReference>
<accession>A0A9W6CWS5</accession>
<keyword evidence="5" id="KW-0067">ATP-binding</keyword>
<keyword evidence="9" id="KW-1185">Reference proteome</keyword>
<sequence>MRDIAIFAPSPLLTVTVEEDEGTDIHLHAGGQGIWQARMLQELGCSVLVCAVLTGEVGRALGHLLADEGIEVDAVLREGSGAAYVHDRRQGTRTVVAETGGDAIDRHELDELYGRTLTAAIDSRVTLLSGPHGDDVVPDDVYRRLAADVRATGGTVVADLAGGRLDAAIAGGVDVAKVSEQELLRDDRIPGTDRDTIIGAMRDLHAAGAERVIVTCAERAALILRDGVVAEVEVPRMEVVDAAGSGDSFVAATVAALARGEEFDEAVALGAAAGAMNVTRHGLGTADAEAVRAMRARVRIAEVADADPHDVATTPDELAAGVRDGT</sequence>
<keyword evidence="2 6" id="KW-0808">Transferase</keyword>
<evidence type="ECO:0000256" key="5">
    <source>
        <dbReference type="ARBA" id="ARBA00022840"/>
    </source>
</evidence>
<dbReference type="InterPro" id="IPR011611">
    <property type="entry name" value="PfkB_dom"/>
</dbReference>
<comment type="similarity">
    <text evidence="1">Belongs to the carbohydrate kinase PfkB family.</text>
</comment>
<name>A0A9W6CWS5_9MICO</name>
<proteinExistence type="inferred from homology"/>
<dbReference type="PIRSF" id="PIRSF000535">
    <property type="entry name" value="1PFK/6PFK/LacC"/>
    <property type="match status" value="1"/>
</dbReference>
<reference evidence="8" key="1">
    <citation type="submission" date="2022-12" db="EMBL/GenBank/DDBJ databases">
        <title>Reference genome sequencing for broad-spectrum identification of bacterial and archaeal isolates by mass spectrometry.</title>
        <authorList>
            <person name="Sekiguchi Y."/>
            <person name="Tourlousse D.M."/>
        </authorList>
    </citation>
    <scope>NUCLEOTIDE SEQUENCE</scope>
    <source>
        <strain evidence="8">14</strain>
    </source>
</reference>
<evidence type="ECO:0000256" key="6">
    <source>
        <dbReference type="PIRNR" id="PIRNR000535"/>
    </source>
</evidence>
<protein>
    <submittedName>
        <fullName evidence="8">1-phosphofructokinase</fullName>
    </submittedName>
</protein>
<dbReference type="InterPro" id="IPR017583">
    <property type="entry name" value="Tagatose/fructose_Pkinase"/>
</dbReference>
<dbReference type="GO" id="GO:0016301">
    <property type="term" value="F:kinase activity"/>
    <property type="evidence" value="ECO:0007669"/>
    <property type="project" value="UniProtKB-KW"/>
</dbReference>
<dbReference type="AlphaFoldDB" id="A0A9W6CWS5"/>
<evidence type="ECO:0000313" key="8">
    <source>
        <dbReference type="EMBL" id="GLI28219.1"/>
    </source>
</evidence>
<dbReference type="Gene3D" id="3.40.1190.20">
    <property type="match status" value="1"/>
</dbReference>
<dbReference type="PANTHER" id="PTHR46566:SF2">
    <property type="entry name" value="ATP-DEPENDENT 6-PHOSPHOFRUCTOKINASE ISOZYME 2"/>
    <property type="match status" value="1"/>
</dbReference>
<evidence type="ECO:0000256" key="2">
    <source>
        <dbReference type="ARBA" id="ARBA00022679"/>
    </source>
</evidence>
<dbReference type="GO" id="GO:0005975">
    <property type="term" value="P:carbohydrate metabolic process"/>
    <property type="evidence" value="ECO:0007669"/>
    <property type="project" value="InterPro"/>
</dbReference>
<dbReference type="EMBL" id="BSDP01000001">
    <property type="protein sequence ID" value="GLI28219.1"/>
    <property type="molecule type" value="Genomic_DNA"/>
</dbReference>
<dbReference type="GO" id="GO:0016773">
    <property type="term" value="F:phosphotransferase activity, alcohol group as acceptor"/>
    <property type="evidence" value="ECO:0007669"/>
    <property type="project" value="InterPro"/>
</dbReference>
<comment type="caution">
    <text evidence="8">The sequence shown here is derived from an EMBL/GenBank/DDBJ whole genome shotgun (WGS) entry which is preliminary data.</text>
</comment>
<keyword evidence="4" id="KW-0418">Kinase</keyword>
<feature type="domain" description="Carbohydrate kinase PfkB" evidence="7">
    <location>
        <begin position="18"/>
        <end position="285"/>
    </location>
</feature>
<evidence type="ECO:0000256" key="4">
    <source>
        <dbReference type="ARBA" id="ARBA00022777"/>
    </source>
</evidence>
<dbReference type="Proteomes" id="UP001144396">
    <property type="component" value="Unassembled WGS sequence"/>
</dbReference>
<evidence type="ECO:0000256" key="3">
    <source>
        <dbReference type="ARBA" id="ARBA00022741"/>
    </source>
</evidence>